<reference evidence="1 2" key="1">
    <citation type="submission" date="2019-10" db="EMBL/GenBank/DDBJ databases">
        <authorList>
            <person name="Palmer J.M."/>
        </authorList>
    </citation>
    <scope>NUCLEOTIDE SEQUENCE [LARGE SCALE GENOMIC DNA]</scope>
    <source>
        <strain evidence="1 2">TWF696</strain>
    </source>
</reference>
<protein>
    <submittedName>
        <fullName evidence="1">Uncharacterized protein</fullName>
    </submittedName>
</protein>
<gene>
    <name evidence="1" type="ORF">TWF696_008639</name>
</gene>
<dbReference type="InterPro" id="IPR043129">
    <property type="entry name" value="ATPase_NBD"/>
</dbReference>
<evidence type="ECO:0000313" key="1">
    <source>
        <dbReference type="EMBL" id="KAK6341567.1"/>
    </source>
</evidence>
<dbReference type="AlphaFoldDB" id="A0AAV9UHH0"/>
<proteinExistence type="predicted"/>
<dbReference type="Proteomes" id="UP001375240">
    <property type="component" value="Unassembled WGS sequence"/>
</dbReference>
<sequence length="208" mass="22604">MSGEHSGVVSRQRHRMLVAVDFGTTYSGVAYCLSSNTSLSDIETITTWPGSGGSVEKVPTELVYIPGQQPKWGPEASGSHYSRGTKGHPEIYGRFKLLLDPSVCSDVYGDLDDAASRIPLPANKTAFQLCFDYLDQLYMHIMDNILEKRMPDILASTPIEFIFTVPAIWSHKAQEATRAAAVKAGFGSSGRPIDTMTMISEPEAAAAQ</sequence>
<dbReference type="PANTHER" id="PTHR14187">
    <property type="entry name" value="ALPHA KINASE/ELONGATION FACTOR 2 KINASE"/>
    <property type="match status" value="1"/>
</dbReference>
<name>A0AAV9UHH0_9PEZI</name>
<evidence type="ECO:0000313" key="2">
    <source>
        <dbReference type="Proteomes" id="UP001375240"/>
    </source>
</evidence>
<comment type="caution">
    <text evidence="1">The sequence shown here is derived from an EMBL/GenBank/DDBJ whole genome shotgun (WGS) entry which is preliminary data.</text>
</comment>
<keyword evidence="2" id="KW-1185">Reference proteome</keyword>
<dbReference type="EMBL" id="JAVHNQ010000007">
    <property type="protein sequence ID" value="KAK6341567.1"/>
    <property type="molecule type" value="Genomic_DNA"/>
</dbReference>
<dbReference type="Gene3D" id="3.30.420.40">
    <property type="match status" value="1"/>
</dbReference>
<dbReference type="CDD" id="cd10170">
    <property type="entry name" value="ASKHA_NBD_HSP70"/>
    <property type="match status" value="1"/>
</dbReference>
<dbReference type="SUPFAM" id="SSF53067">
    <property type="entry name" value="Actin-like ATPase domain"/>
    <property type="match status" value="1"/>
</dbReference>
<organism evidence="1 2">
    <name type="scientific">Orbilia brochopaga</name>
    <dbReference type="NCBI Taxonomy" id="3140254"/>
    <lineage>
        <taxon>Eukaryota</taxon>
        <taxon>Fungi</taxon>
        <taxon>Dikarya</taxon>
        <taxon>Ascomycota</taxon>
        <taxon>Pezizomycotina</taxon>
        <taxon>Orbiliomycetes</taxon>
        <taxon>Orbiliales</taxon>
        <taxon>Orbiliaceae</taxon>
        <taxon>Orbilia</taxon>
    </lineage>
</organism>
<dbReference type="PANTHER" id="PTHR14187:SF5">
    <property type="entry name" value="HEAT SHOCK 70 KDA PROTEIN 12A"/>
    <property type="match status" value="1"/>
</dbReference>
<accession>A0AAV9UHH0</accession>